<feature type="repeat" description="PPR" evidence="4">
    <location>
        <begin position="132"/>
        <end position="166"/>
    </location>
</feature>
<feature type="compositionally biased region" description="Low complexity" evidence="5">
    <location>
        <begin position="44"/>
        <end position="59"/>
    </location>
</feature>
<dbReference type="InterPro" id="IPR036838">
    <property type="entry name" value="Ribosomal_uS10_dom_sf"/>
</dbReference>
<feature type="repeat" description="PPR" evidence="4">
    <location>
        <begin position="168"/>
        <end position="202"/>
    </location>
</feature>
<accession>A0A9Q0J511</accession>
<feature type="repeat" description="PPR" evidence="4">
    <location>
        <begin position="273"/>
        <end position="307"/>
    </location>
</feature>
<dbReference type="PANTHER" id="PTHR47937:SF2">
    <property type="entry name" value="PENTATRICOPEPTIDE (PPR) REPEAT-CONTAINING PROTEIN, PF01535'-RELATED"/>
    <property type="match status" value="1"/>
</dbReference>
<evidence type="ECO:0000259" key="6">
    <source>
        <dbReference type="SMART" id="SM01403"/>
    </source>
</evidence>
<dbReference type="InterPro" id="IPR002885">
    <property type="entry name" value="PPR_rpt"/>
</dbReference>
<dbReference type="InterPro" id="IPR027486">
    <property type="entry name" value="Ribosomal_uS10_dom"/>
</dbReference>
<evidence type="ECO:0000256" key="1">
    <source>
        <dbReference type="ARBA" id="ARBA00022737"/>
    </source>
</evidence>
<dbReference type="InterPro" id="IPR052308">
    <property type="entry name" value="PPR_domain-containing"/>
</dbReference>
<reference evidence="7" key="1">
    <citation type="submission" date="2022-02" db="EMBL/GenBank/DDBJ databases">
        <authorList>
            <person name="Henning P.M."/>
            <person name="McCubbin A.G."/>
            <person name="Shore J.S."/>
        </authorList>
    </citation>
    <scope>NUCLEOTIDE SEQUENCE</scope>
    <source>
        <strain evidence="7">F60SS</strain>
        <tissue evidence="7">Leaves</tissue>
    </source>
</reference>
<dbReference type="EMBL" id="JAKUCV010005785">
    <property type="protein sequence ID" value="KAJ4829861.1"/>
    <property type="molecule type" value="Genomic_DNA"/>
</dbReference>
<evidence type="ECO:0000313" key="8">
    <source>
        <dbReference type="Proteomes" id="UP001141552"/>
    </source>
</evidence>
<dbReference type="PROSITE" id="PS51375">
    <property type="entry name" value="PPR"/>
    <property type="match status" value="8"/>
</dbReference>
<dbReference type="Pfam" id="PF00338">
    <property type="entry name" value="Ribosomal_S10"/>
    <property type="match status" value="1"/>
</dbReference>
<organism evidence="7 8">
    <name type="scientific">Turnera subulata</name>
    <dbReference type="NCBI Taxonomy" id="218843"/>
    <lineage>
        <taxon>Eukaryota</taxon>
        <taxon>Viridiplantae</taxon>
        <taxon>Streptophyta</taxon>
        <taxon>Embryophyta</taxon>
        <taxon>Tracheophyta</taxon>
        <taxon>Spermatophyta</taxon>
        <taxon>Magnoliopsida</taxon>
        <taxon>eudicotyledons</taxon>
        <taxon>Gunneridae</taxon>
        <taxon>Pentapetalae</taxon>
        <taxon>rosids</taxon>
        <taxon>fabids</taxon>
        <taxon>Malpighiales</taxon>
        <taxon>Passifloraceae</taxon>
        <taxon>Turnera</taxon>
    </lineage>
</organism>
<dbReference type="SUPFAM" id="SSF54999">
    <property type="entry name" value="Ribosomal protein S10"/>
    <property type="match status" value="1"/>
</dbReference>
<feature type="repeat" description="PPR" evidence="4">
    <location>
        <begin position="203"/>
        <end position="233"/>
    </location>
</feature>
<dbReference type="OrthoDB" id="185373at2759"/>
<dbReference type="Gene3D" id="3.30.70.600">
    <property type="entry name" value="Ribosomal protein S10 domain"/>
    <property type="match status" value="1"/>
</dbReference>
<feature type="repeat" description="PPR" evidence="4">
    <location>
        <begin position="352"/>
        <end position="386"/>
    </location>
</feature>
<dbReference type="Pfam" id="PF13041">
    <property type="entry name" value="PPR_2"/>
    <property type="match status" value="1"/>
</dbReference>
<feature type="repeat" description="PPR" evidence="4">
    <location>
        <begin position="387"/>
        <end position="421"/>
    </location>
</feature>
<evidence type="ECO:0000256" key="5">
    <source>
        <dbReference type="SAM" id="MobiDB-lite"/>
    </source>
</evidence>
<dbReference type="GO" id="GO:1990904">
    <property type="term" value="C:ribonucleoprotein complex"/>
    <property type="evidence" value="ECO:0007669"/>
    <property type="project" value="UniProtKB-KW"/>
</dbReference>
<dbReference type="PANTHER" id="PTHR47937">
    <property type="entry name" value="PLASTID TRANSCRIPTIONALLY ACTIVE CHROMOSOME 2-LIKE PROTEIN"/>
    <property type="match status" value="1"/>
</dbReference>
<dbReference type="Pfam" id="PF12854">
    <property type="entry name" value="PPR_1"/>
    <property type="match status" value="1"/>
</dbReference>
<feature type="repeat" description="PPR" evidence="4">
    <location>
        <begin position="457"/>
        <end position="491"/>
    </location>
</feature>
<keyword evidence="8" id="KW-1185">Reference proteome</keyword>
<gene>
    <name evidence="7" type="ORF">Tsubulata_049009</name>
</gene>
<feature type="domain" description="Small ribosomal subunit protein uS10" evidence="6">
    <location>
        <begin position="533"/>
        <end position="631"/>
    </location>
</feature>
<evidence type="ECO:0000313" key="7">
    <source>
        <dbReference type="EMBL" id="KAJ4829861.1"/>
    </source>
</evidence>
<dbReference type="InterPro" id="IPR011990">
    <property type="entry name" value="TPR-like_helical_dom_sf"/>
</dbReference>
<dbReference type="AlphaFoldDB" id="A0A9Q0J511"/>
<comment type="caution">
    <text evidence="7">The sequence shown here is derived from an EMBL/GenBank/DDBJ whole genome shotgun (WGS) entry which is preliminary data.</text>
</comment>
<dbReference type="SMART" id="SM01403">
    <property type="entry name" value="Ribosomal_S10"/>
    <property type="match status" value="1"/>
</dbReference>
<reference evidence="7" key="2">
    <citation type="journal article" date="2023" name="Plants (Basel)">
        <title>Annotation of the Turnera subulata (Passifloraceae) Draft Genome Reveals the S-Locus Evolved after the Divergence of Turneroideae from Passifloroideae in a Stepwise Manner.</title>
        <authorList>
            <person name="Henning P.M."/>
            <person name="Roalson E.H."/>
            <person name="Mir W."/>
            <person name="McCubbin A.G."/>
            <person name="Shore J.S."/>
        </authorList>
    </citation>
    <scope>NUCLEOTIDE SEQUENCE</scope>
    <source>
        <strain evidence="7">F60SS</strain>
    </source>
</reference>
<keyword evidence="1" id="KW-0677">Repeat</keyword>
<dbReference type="Pfam" id="PF01535">
    <property type="entry name" value="PPR"/>
    <property type="match status" value="6"/>
</dbReference>
<proteinExistence type="predicted"/>
<evidence type="ECO:0000256" key="3">
    <source>
        <dbReference type="ARBA" id="ARBA00023274"/>
    </source>
</evidence>
<dbReference type="NCBIfam" id="TIGR00756">
    <property type="entry name" value="PPR"/>
    <property type="match status" value="6"/>
</dbReference>
<keyword evidence="2" id="KW-0689">Ribosomal protein</keyword>
<name>A0A9Q0J511_9ROSI</name>
<evidence type="ECO:0000256" key="2">
    <source>
        <dbReference type="ARBA" id="ARBA00022980"/>
    </source>
</evidence>
<dbReference type="SUPFAM" id="SSF81901">
    <property type="entry name" value="HCP-like"/>
    <property type="match status" value="1"/>
</dbReference>
<feature type="compositionally biased region" description="Polar residues" evidence="5">
    <location>
        <begin position="34"/>
        <end position="43"/>
    </location>
</feature>
<dbReference type="Gene3D" id="1.25.40.10">
    <property type="entry name" value="Tetratricopeptide repeat domain"/>
    <property type="match status" value="4"/>
</dbReference>
<feature type="repeat" description="PPR" evidence="4">
    <location>
        <begin position="96"/>
        <end position="131"/>
    </location>
</feature>
<protein>
    <recommendedName>
        <fullName evidence="6">Small ribosomal subunit protein uS10 domain-containing protein</fullName>
    </recommendedName>
</protein>
<sequence>MSLHHLLRRRSPTATPTSLLRVLSQLTLSPATPLSNPNHSVLPSRSASSSSSAASSSSSRRSREFHHRIQSLIHSSDLDAASRLVRRSLSAGSPPSIFTCNTILSSLLRAKRYSDVVSMFEYFFEKKGLAPNIVSYNILIDKYCDEGRVDSALEVYRKVIAEGKFSPSSVTYSHLTKGLVGSGKVEEAADLLREMLERGNEADSLVFNNVIRGFLDSGDFEKANELFNELKERCGEYDGVVNATFMEWWFKQGKEEEAMESYKSLMDKNFRMSPATCNVLLEVLLRYGKKEAGRDLFEQMLDNHTPPTFHGVNSDTFSMMVNECFKEGKVSEAVDTFKKVGRKPESTPFAMDVAGYNNIVARFCENDMLEEAEKFFGEMTSKSVSPDLMSFATLIDAYLKVEKVDDVLRLLNKMAEADLRVDGSFGSKVFGELIKRGKGADATEILKKLGEKDPKLDSSIYDVAIRELCDAGELDFSKEVLEQMKKHGLTPASSLKKFVKDTFGRAGQSNEIESVFGGENNPQLSPLTTQLESSQMRSLSQPKIAMIIKSFAGSNSMMGQPKSWSSQVRLPDKRVLFTVNRSPHVDKKSREQFEMIFKKQYLNMRAGWDELQNKYFWLKRLRIFGAQYELVFSTETHLGSLTDRIKKST</sequence>
<evidence type="ECO:0000256" key="4">
    <source>
        <dbReference type="PROSITE-ProRule" id="PRU00708"/>
    </source>
</evidence>
<dbReference type="GO" id="GO:0005840">
    <property type="term" value="C:ribosome"/>
    <property type="evidence" value="ECO:0007669"/>
    <property type="project" value="UniProtKB-KW"/>
</dbReference>
<feature type="region of interest" description="Disordered" evidence="5">
    <location>
        <begin position="34"/>
        <end position="63"/>
    </location>
</feature>
<dbReference type="Proteomes" id="UP001141552">
    <property type="component" value="Unassembled WGS sequence"/>
</dbReference>
<keyword evidence="3" id="KW-0687">Ribonucleoprotein</keyword>